<dbReference type="InterPro" id="IPR029058">
    <property type="entry name" value="AB_hydrolase_fold"/>
</dbReference>
<protein>
    <recommendedName>
        <fullName evidence="3">Peptidase S9 prolyl oligopeptidase catalytic domain-containing protein</fullName>
    </recommendedName>
</protein>
<keyword evidence="2" id="KW-1185">Reference proteome</keyword>
<name>A0AAP2FZ42_9GAMM</name>
<evidence type="ECO:0000313" key="1">
    <source>
        <dbReference type="EMBL" id="MBS7456181.1"/>
    </source>
</evidence>
<evidence type="ECO:0000313" key="2">
    <source>
        <dbReference type="Proteomes" id="UP000675747"/>
    </source>
</evidence>
<dbReference type="Proteomes" id="UP000675747">
    <property type="component" value="Unassembled WGS sequence"/>
</dbReference>
<evidence type="ECO:0008006" key="3">
    <source>
        <dbReference type="Google" id="ProtNLM"/>
    </source>
</evidence>
<reference evidence="1 2" key="1">
    <citation type="journal article" date="2021" name="Microbiol. Resour. Announc.">
        <title>Draft Genome Sequence of Coralloluteibacterium stylophorae LMG 29479T.</title>
        <authorList>
            <person name="Karlyshev A.V."/>
            <person name="Kudryashova E.B."/>
            <person name="Ariskina E.V."/>
            <person name="Conroy A.P."/>
            <person name="Abidueva E.Y."/>
        </authorList>
    </citation>
    <scope>NUCLEOTIDE SEQUENCE [LARGE SCALE GENOMIC DNA]</scope>
    <source>
        <strain evidence="1 2">LMG 29479</strain>
    </source>
</reference>
<accession>A0AAP2FZ42</accession>
<comment type="caution">
    <text evidence="1">The sequence shown here is derived from an EMBL/GenBank/DDBJ whole genome shotgun (WGS) entry which is preliminary data.</text>
</comment>
<dbReference type="RefSeq" id="WP_213173438.1">
    <property type="nucleotide sequence ID" value="NZ_JAGQFT020000002.1"/>
</dbReference>
<sequence>MAAVDHHGNTAAEPRYLPEGFVLWWERADDLSVLLDALLADPVWSARIDRRRIGAAGFSLGGHTVMSLAGARTDLARHAAYCRPRAEVAGCRPPPEAATLGEDLHERLRPGAGAEAATVRGSRIRAGADRRDRRIRAVYAMAPALTPAFAPASLRGIDLPLRAVVGTDDDQAPVHAQVAPAIMAIPEAELEIVEDVGHYAFLARCTWRGRLMASPLCRDGGRGREALHRMVADDAAAFFDRALSSAGAGAAQP</sequence>
<proteinExistence type="predicted"/>
<dbReference type="EMBL" id="JAGQFT020000002">
    <property type="protein sequence ID" value="MBS7456181.1"/>
    <property type="molecule type" value="Genomic_DNA"/>
</dbReference>
<dbReference type="SUPFAM" id="SSF53474">
    <property type="entry name" value="alpha/beta-Hydrolases"/>
    <property type="match status" value="1"/>
</dbReference>
<dbReference type="Gene3D" id="3.40.50.1820">
    <property type="entry name" value="alpha/beta hydrolase"/>
    <property type="match status" value="1"/>
</dbReference>
<dbReference type="AlphaFoldDB" id="A0AAP2FZ42"/>
<organism evidence="1 2">
    <name type="scientific">Coralloluteibacterium stylophorae</name>
    <dbReference type="NCBI Taxonomy" id="1776034"/>
    <lineage>
        <taxon>Bacteria</taxon>
        <taxon>Pseudomonadati</taxon>
        <taxon>Pseudomonadota</taxon>
        <taxon>Gammaproteobacteria</taxon>
        <taxon>Lysobacterales</taxon>
        <taxon>Lysobacteraceae</taxon>
        <taxon>Coralloluteibacterium</taxon>
    </lineage>
</organism>
<gene>
    <name evidence="1" type="ORF">KB893_003405</name>
</gene>